<dbReference type="InterPro" id="IPR051083">
    <property type="entry name" value="GrpII_Intron_Splice-Mob/Def"/>
</dbReference>
<evidence type="ECO:0000313" key="12">
    <source>
        <dbReference type="Proteomes" id="UP000295055"/>
    </source>
</evidence>
<organism evidence="11 12">
    <name type="scientific">Providencia alcalifaciens</name>
    <dbReference type="NCBI Taxonomy" id="126385"/>
    <lineage>
        <taxon>Bacteria</taxon>
        <taxon>Pseudomonadati</taxon>
        <taxon>Pseudomonadota</taxon>
        <taxon>Gammaproteobacteria</taxon>
        <taxon>Enterobacterales</taxon>
        <taxon>Morganellaceae</taxon>
        <taxon>Providencia</taxon>
    </lineage>
</organism>
<dbReference type="Gene3D" id="3.30.70.270">
    <property type="match status" value="1"/>
</dbReference>
<dbReference type="SUPFAM" id="SSF56672">
    <property type="entry name" value="DNA/RNA polymerases"/>
    <property type="match status" value="1"/>
</dbReference>
<dbReference type="RefSeq" id="WP_132497344.1">
    <property type="nucleotide sequence ID" value="NZ_SMAS01000021.1"/>
</dbReference>
<proteinExistence type="inferred from homology"/>
<accession>A0A4R3NF62</accession>
<evidence type="ECO:0000256" key="4">
    <source>
        <dbReference type="ARBA" id="ARBA00022723"/>
    </source>
</evidence>
<sequence>MNAYQGKYTQQLLSLPIIESVEDLSYLMRLPKETIIKFSTKNDKYYHKIEMVKKSGGIRLIESPIKELKAIQRWILRNILDKLSPSVYAKGFIKNKSILDNAKPHEGNQYILNLDLKDFFNNIKASYVYTMFKSIGYQSNIAFILTSLCTKGGYLPQGAPTSPALSNFVCLRLDYRISTYCKKRALSYTRYADDLCISGNKIYTLQKSSYLVKEILLNEGFIINIKKEKFLGPKVRREVTGLTVTPKITISKKSYNIYRKRIYDLVRNTVSNNIHIINGIISFVKSIDNDKANKLNNFYKKQMDIIKDSAIRL</sequence>
<name>A0A4R3NF62_9GAMM</name>
<comment type="similarity">
    <text evidence="8">Belongs to the bacterial reverse transcriptase family.</text>
</comment>
<dbReference type="PANTHER" id="PTHR34047">
    <property type="entry name" value="NUCLEAR INTRON MATURASE 1, MITOCHONDRIAL-RELATED"/>
    <property type="match status" value="1"/>
</dbReference>
<evidence type="ECO:0000256" key="8">
    <source>
        <dbReference type="ARBA" id="ARBA00034120"/>
    </source>
</evidence>
<dbReference type="OrthoDB" id="7055795at2"/>
<keyword evidence="2" id="KW-0808">Transferase</keyword>
<protein>
    <recommendedName>
        <fullName evidence="1">RNA-directed DNA polymerase</fullName>
        <ecNumber evidence="1">2.7.7.49</ecNumber>
    </recommendedName>
</protein>
<dbReference type="CDD" id="cd03487">
    <property type="entry name" value="RT_Bac_retron_II"/>
    <property type="match status" value="1"/>
</dbReference>
<dbReference type="InterPro" id="IPR000123">
    <property type="entry name" value="Reverse_transcriptase_msDNA"/>
</dbReference>
<dbReference type="InterPro" id="IPR043128">
    <property type="entry name" value="Rev_trsase/Diguanyl_cyclase"/>
</dbReference>
<evidence type="ECO:0000256" key="6">
    <source>
        <dbReference type="ARBA" id="ARBA00022918"/>
    </source>
</evidence>
<reference evidence="11 12" key="1">
    <citation type="submission" date="2019-03" db="EMBL/GenBank/DDBJ databases">
        <title>Genomic analyses of the natural microbiome of Caenorhabditis elegans.</title>
        <authorList>
            <person name="Samuel B."/>
        </authorList>
    </citation>
    <scope>NUCLEOTIDE SEQUENCE [LARGE SCALE GENOMIC DNA]</scope>
    <source>
        <strain evidence="11 12">JUb102</strain>
    </source>
</reference>
<dbReference type="AlphaFoldDB" id="A0A4R3NF62"/>
<evidence type="ECO:0000256" key="1">
    <source>
        <dbReference type="ARBA" id="ARBA00012493"/>
    </source>
</evidence>
<evidence type="ECO:0000256" key="5">
    <source>
        <dbReference type="ARBA" id="ARBA00022842"/>
    </source>
</evidence>
<dbReference type="GO" id="GO:0046872">
    <property type="term" value="F:metal ion binding"/>
    <property type="evidence" value="ECO:0007669"/>
    <property type="project" value="UniProtKB-KW"/>
</dbReference>
<comment type="caution">
    <text evidence="11">The sequence shown here is derived from an EMBL/GenBank/DDBJ whole genome shotgun (WGS) entry which is preliminary data.</text>
</comment>
<dbReference type="InterPro" id="IPR000477">
    <property type="entry name" value="RT_dom"/>
</dbReference>
<dbReference type="Pfam" id="PF00078">
    <property type="entry name" value="RVT_1"/>
    <property type="match status" value="1"/>
</dbReference>
<dbReference type="Proteomes" id="UP000295055">
    <property type="component" value="Unassembled WGS sequence"/>
</dbReference>
<evidence type="ECO:0000256" key="3">
    <source>
        <dbReference type="ARBA" id="ARBA00022695"/>
    </source>
</evidence>
<dbReference type="EC" id="2.7.7.49" evidence="1"/>
<feature type="domain" description="Reverse transcriptase" evidence="10">
    <location>
        <begin position="33"/>
        <end position="244"/>
    </location>
</feature>
<keyword evidence="6 11" id="KW-0695">RNA-directed DNA polymerase</keyword>
<evidence type="ECO:0000256" key="7">
    <source>
        <dbReference type="ARBA" id="ARBA00023118"/>
    </source>
</evidence>
<dbReference type="GO" id="GO:0051607">
    <property type="term" value="P:defense response to virus"/>
    <property type="evidence" value="ECO:0007669"/>
    <property type="project" value="UniProtKB-KW"/>
</dbReference>
<dbReference type="EMBL" id="SMAS01000021">
    <property type="protein sequence ID" value="TCT27941.1"/>
    <property type="molecule type" value="Genomic_DNA"/>
</dbReference>
<dbReference type="GO" id="GO:0003723">
    <property type="term" value="F:RNA binding"/>
    <property type="evidence" value="ECO:0007669"/>
    <property type="project" value="InterPro"/>
</dbReference>
<keyword evidence="5" id="KW-0460">Magnesium</keyword>
<keyword evidence="3" id="KW-0548">Nucleotidyltransferase</keyword>
<evidence type="ECO:0000256" key="9">
    <source>
        <dbReference type="ARBA" id="ARBA00048173"/>
    </source>
</evidence>
<comment type="catalytic activity">
    <reaction evidence="9">
        <text>DNA(n) + a 2'-deoxyribonucleoside 5'-triphosphate = DNA(n+1) + diphosphate</text>
        <dbReference type="Rhea" id="RHEA:22508"/>
        <dbReference type="Rhea" id="RHEA-COMP:17339"/>
        <dbReference type="Rhea" id="RHEA-COMP:17340"/>
        <dbReference type="ChEBI" id="CHEBI:33019"/>
        <dbReference type="ChEBI" id="CHEBI:61560"/>
        <dbReference type="ChEBI" id="CHEBI:173112"/>
        <dbReference type="EC" id="2.7.7.49"/>
    </reaction>
</comment>
<gene>
    <name evidence="11" type="ORF">EC835_1212</name>
</gene>
<dbReference type="PANTHER" id="PTHR34047:SF7">
    <property type="entry name" value="RNA-DIRECTED DNA POLYMERASE"/>
    <property type="match status" value="1"/>
</dbReference>
<evidence type="ECO:0000313" key="11">
    <source>
        <dbReference type="EMBL" id="TCT27941.1"/>
    </source>
</evidence>
<dbReference type="PROSITE" id="PS50878">
    <property type="entry name" value="RT_POL"/>
    <property type="match status" value="1"/>
</dbReference>
<evidence type="ECO:0000259" key="10">
    <source>
        <dbReference type="PROSITE" id="PS50878"/>
    </source>
</evidence>
<keyword evidence="4" id="KW-0479">Metal-binding</keyword>
<dbReference type="NCBIfam" id="NF038233">
    <property type="entry name" value="retron_St85_RT"/>
    <property type="match status" value="1"/>
</dbReference>
<evidence type="ECO:0000256" key="2">
    <source>
        <dbReference type="ARBA" id="ARBA00022679"/>
    </source>
</evidence>
<dbReference type="GO" id="GO:0003964">
    <property type="term" value="F:RNA-directed DNA polymerase activity"/>
    <property type="evidence" value="ECO:0007669"/>
    <property type="project" value="UniProtKB-KW"/>
</dbReference>
<dbReference type="InterPro" id="IPR043502">
    <property type="entry name" value="DNA/RNA_pol_sf"/>
</dbReference>
<keyword evidence="7" id="KW-0051">Antiviral defense</keyword>
<dbReference type="PRINTS" id="PR00866">
    <property type="entry name" value="RNADNAPOLMS"/>
</dbReference>